<dbReference type="SUPFAM" id="SSF53756">
    <property type="entry name" value="UDP-Glycosyltransferase/glycogen phosphorylase"/>
    <property type="match status" value="1"/>
</dbReference>
<keyword evidence="11 23" id="KW-1133">Transmembrane helix</keyword>
<comment type="subcellular location">
    <subcellularLocation>
        <location evidence="1">Cell membrane</location>
        <topology evidence="1">Single-pass type I membrane protein</topology>
    </subcellularLocation>
    <subcellularLocation>
        <location evidence="17">Postsynaptic density</location>
    </subcellularLocation>
</comment>
<comment type="subunit">
    <text evidence="19">Interacts with ATP2B1; this interaction stabilizes ATP2B1 and increases ATPase activity; this interaction controls T cell calcium homeostasis following T cell activation. Interacts with XKR8; promoting its localization at the cell membrane.</text>
</comment>
<dbReference type="GO" id="GO:0005886">
    <property type="term" value="C:plasma membrane"/>
    <property type="evidence" value="ECO:0007669"/>
    <property type="project" value="UniProtKB-SubCell"/>
</dbReference>
<dbReference type="InterPro" id="IPR036179">
    <property type="entry name" value="Ig-like_dom_sf"/>
</dbReference>
<dbReference type="GO" id="GO:0050804">
    <property type="term" value="P:modulation of chemical synaptic transmission"/>
    <property type="evidence" value="ECO:0007669"/>
    <property type="project" value="UniProtKB-ARBA"/>
</dbReference>
<keyword evidence="16" id="KW-0393">Immunoglobulin domain</keyword>
<evidence type="ECO:0000256" key="5">
    <source>
        <dbReference type="ARBA" id="ARBA00022679"/>
    </source>
</evidence>
<name>A0AAW0N813_9GOBI</name>
<dbReference type="InterPro" id="IPR050271">
    <property type="entry name" value="UDP-glycosyltransferase"/>
</dbReference>
<feature type="domain" description="Ig-like" evidence="25">
    <location>
        <begin position="725"/>
        <end position="813"/>
    </location>
</feature>
<feature type="transmembrane region" description="Helical" evidence="23">
    <location>
        <begin position="585"/>
        <end position="603"/>
    </location>
</feature>
<dbReference type="Pfam" id="PF13927">
    <property type="entry name" value="Ig_3"/>
    <property type="match status" value="2"/>
</dbReference>
<evidence type="ECO:0000256" key="23">
    <source>
        <dbReference type="SAM" id="Phobius"/>
    </source>
</evidence>
<dbReference type="AlphaFoldDB" id="A0AAW0N813"/>
<feature type="transmembrane region" description="Helical" evidence="23">
    <location>
        <begin position="485"/>
        <end position="512"/>
    </location>
</feature>
<dbReference type="InterPro" id="IPR003599">
    <property type="entry name" value="Ig_sub"/>
</dbReference>
<gene>
    <name evidence="26" type="ORF">WMY93_023011</name>
</gene>
<evidence type="ECO:0000256" key="10">
    <source>
        <dbReference type="ARBA" id="ARBA00022902"/>
    </source>
</evidence>
<dbReference type="SUPFAM" id="SSF48726">
    <property type="entry name" value="Immunoglobulin"/>
    <property type="match status" value="3"/>
</dbReference>
<keyword evidence="15" id="KW-0325">Glycoprotein</keyword>
<evidence type="ECO:0000256" key="4">
    <source>
        <dbReference type="ARBA" id="ARBA00022676"/>
    </source>
</evidence>
<protein>
    <recommendedName>
        <fullName evidence="20">Neuroplastin</fullName>
    </recommendedName>
    <alternativeName>
        <fullName evidence="21">Stromal cell-derived receptor 1</fullName>
    </alternativeName>
</protein>
<evidence type="ECO:0000256" key="9">
    <source>
        <dbReference type="ARBA" id="ARBA00022889"/>
    </source>
</evidence>
<evidence type="ECO:0000256" key="8">
    <source>
        <dbReference type="ARBA" id="ARBA00022737"/>
    </source>
</evidence>
<keyword evidence="27" id="KW-1185">Reference proteome</keyword>
<dbReference type="PANTHER" id="PTHR48043">
    <property type="entry name" value="EG:EG0003.4 PROTEIN-RELATED"/>
    <property type="match status" value="1"/>
</dbReference>
<comment type="similarity">
    <text evidence="2">Belongs to the UDP-glycosyltransferase family.</text>
</comment>
<organism evidence="26 27">
    <name type="scientific">Mugilogobius chulae</name>
    <name type="common">yellowstripe goby</name>
    <dbReference type="NCBI Taxonomy" id="88201"/>
    <lineage>
        <taxon>Eukaryota</taxon>
        <taxon>Metazoa</taxon>
        <taxon>Chordata</taxon>
        <taxon>Craniata</taxon>
        <taxon>Vertebrata</taxon>
        <taxon>Euteleostomi</taxon>
        <taxon>Actinopterygii</taxon>
        <taxon>Neopterygii</taxon>
        <taxon>Teleostei</taxon>
        <taxon>Neoteleostei</taxon>
        <taxon>Acanthomorphata</taxon>
        <taxon>Gobiaria</taxon>
        <taxon>Gobiiformes</taxon>
        <taxon>Gobioidei</taxon>
        <taxon>Gobiidae</taxon>
        <taxon>Gobionellinae</taxon>
        <taxon>Mugilogobius</taxon>
    </lineage>
</organism>
<dbReference type="FunFam" id="2.60.40.10:FF:000385">
    <property type="entry name" value="Neuroplastin a"/>
    <property type="match status" value="1"/>
</dbReference>
<dbReference type="EMBL" id="JBBPFD010000017">
    <property type="protein sequence ID" value="KAK7891048.1"/>
    <property type="molecule type" value="Genomic_DNA"/>
</dbReference>
<evidence type="ECO:0000256" key="12">
    <source>
        <dbReference type="ARBA" id="ARBA00023018"/>
    </source>
</evidence>
<dbReference type="Gene3D" id="3.40.50.2000">
    <property type="entry name" value="Glycogen Phosphorylase B"/>
    <property type="match status" value="2"/>
</dbReference>
<sequence>MKTSWIPFCLLLLHLSQSRAGKILVFPVEGSHWINMLKILEVLHARGHEIVVLRMSPSWYIKDNAPLYTCIDIPTTSFEETFEVFVTQQLKIRLQTDAKSFWSRMWANIQMQSLMVEQFNIFHQQVGDLIVQVLEDKDMLQELRDAHYDLFLTDPGHGGGTILAKYLKLPLVYNVRWTIQGEAHFDIAPSPLSYVPFTGTEFTDKMTFFQRVANCFSSVLGTYTMATISAPVYKPLLKKYFGEVDYSAFFTDADIWLMRNDFLFEYPRPTMPNVVYMSGFQCKPPKALPPDLEEFVQSSGDHGIVMMSLGTLVSQLPTEITEEIAAAFAALPQKVIWRHLGKKPANLGNNTLLVKWFPQNDLLGHPKTRVFVTHGGTNGLQEAIYHGVPIIGIPIFFDQPENLSRIKAKGGAVTVDIAELDRHMLGDALKTVLTEASYTENMKRLSRLHKDQPLSPLDQAVFWIEFVIRHKGAPHLKSHSNTLSWVVYHSLDVIGALLCACLLFICTFVYVVRTPCVPLRSRGIYTLVGPLTEIGGSLAAAPGWLTYGAAPGLTYGDTERQVTLARHFTINPPAALKMVPGKRRAAVMSFSLAILGSLMLQYVSSQNAGFVKSPLSETKLTGDAFELYCDVIGNPTPEIQWWYSEINRLDSFRQLWDGARKRRVSIGTVYGVNAVSVLGVSRLTLDDAGIYECRASNDPRRNNLHQNPATTWVRAQATVTVLQKPSIAASEHVILPMDSHSPPFSLQCNLTSAHSTHAESFWMKNGEEIAETRSSNKNTEYKLPKPRSDDAGLYMCVFTFESSPPANASIEIKSAPEIHGHKRSENRNEGQRATLYCKSVGYPHPVWTWRKFDNGFFRELDNSSGRFFINSRDNYTELLIENLDINADPGEYQCNATNIIGTHEEKSILRVRKARGSTRRWTNENQLHQQPQRQELASEEYKLGGLSAEFHTVCTDHMKSNRRGACAEPVIHRSLRNTDVARQTKEVVMATRPVVRPSLKVPLVPLMSSCSLEGISSMGSAGVLMPSERPAADAPSLPLLHQHRERLVHDSSACFPSPPSARAQAFVKMERFQSSMRKRLYSLPQNIGQKPFGFDDGDSWDKDKRKSIGLKQLSSLSPASSARSIEEARTEELDLDVTNVKTNLNGDCRLFRGSLCSLTGRHAPVDPAEQRCLLPEADAERGPGAQQGVPLRSAGARDRGPCLTSPLS</sequence>
<dbReference type="CDD" id="cd03784">
    <property type="entry name" value="GT1_Gtf-like"/>
    <property type="match status" value="1"/>
</dbReference>
<dbReference type="FunFam" id="2.60.40.10:FF:000291">
    <property type="entry name" value="Neuroplastin b"/>
    <property type="match status" value="1"/>
</dbReference>
<dbReference type="SMART" id="SM00409">
    <property type="entry name" value="IG"/>
    <property type="match status" value="3"/>
</dbReference>
<keyword evidence="4" id="KW-0328">Glycosyltransferase</keyword>
<evidence type="ECO:0000256" key="20">
    <source>
        <dbReference type="ARBA" id="ARBA00069991"/>
    </source>
</evidence>
<evidence type="ECO:0000256" key="17">
    <source>
        <dbReference type="ARBA" id="ARBA00034105"/>
    </source>
</evidence>
<feature type="region of interest" description="Disordered" evidence="22">
    <location>
        <begin position="1174"/>
        <end position="1208"/>
    </location>
</feature>
<keyword evidence="6 23" id="KW-0812">Transmembrane</keyword>
<evidence type="ECO:0000256" key="19">
    <source>
        <dbReference type="ARBA" id="ARBA00062520"/>
    </source>
</evidence>
<evidence type="ECO:0000256" key="22">
    <source>
        <dbReference type="SAM" id="MobiDB-lite"/>
    </source>
</evidence>
<evidence type="ECO:0000256" key="13">
    <source>
        <dbReference type="ARBA" id="ARBA00023136"/>
    </source>
</evidence>
<dbReference type="FunFam" id="2.60.40.10:FF:000387">
    <property type="entry name" value="Neuroplastin b"/>
    <property type="match status" value="1"/>
</dbReference>
<evidence type="ECO:0000256" key="11">
    <source>
        <dbReference type="ARBA" id="ARBA00022989"/>
    </source>
</evidence>
<evidence type="ECO:0000256" key="3">
    <source>
        <dbReference type="ARBA" id="ARBA00022475"/>
    </source>
</evidence>
<keyword evidence="10" id="KW-0524">Neurogenesis</keyword>
<comment type="function">
    <text evidence="18">Probable homophilic and heterophilic cell adhesion molecule involved in long term potentiation at hippocampal excitatory synapses through activation of p38MAPK. May also regulate neurite outgrowth by activating the FGFR1 signaling pathway. May play a role in synaptic plasticity. Also acts as a chaperone for ATP2B1; stabilizes ATP2B1 and increases its ATPase activity. Promotes localization of XKR8 at the cell membrane.</text>
</comment>
<dbReference type="SMART" id="SM00408">
    <property type="entry name" value="IGc2"/>
    <property type="match status" value="2"/>
</dbReference>
<feature type="domain" description="Ig-like" evidence="25">
    <location>
        <begin position="622"/>
        <end position="720"/>
    </location>
</feature>
<dbReference type="GO" id="GO:0030425">
    <property type="term" value="C:dendrite"/>
    <property type="evidence" value="ECO:0007669"/>
    <property type="project" value="UniProtKB-ARBA"/>
</dbReference>
<evidence type="ECO:0000256" key="24">
    <source>
        <dbReference type="SAM" id="SignalP"/>
    </source>
</evidence>
<evidence type="ECO:0000256" key="16">
    <source>
        <dbReference type="ARBA" id="ARBA00023319"/>
    </source>
</evidence>
<dbReference type="Pfam" id="PF00201">
    <property type="entry name" value="UDPGT"/>
    <property type="match status" value="1"/>
</dbReference>
<keyword evidence="9" id="KW-0130">Cell adhesion</keyword>
<reference evidence="27" key="1">
    <citation type="submission" date="2024-04" db="EMBL/GenBank/DDBJ databases">
        <title>Salinicola lusitanus LLJ914,a marine bacterium isolated from the Okinawa Trough.</title>
        <authorList>
            <person name="Li J."/>
        </authorList>
    </citation>
    <scope>NUCLEOTIDE SEQUENCE [LARGE SCALE GENOMIC DNA]</scope>
</reference>
<evidence type="ECO:0000256" key="2">
    <source>
        <dbReference type="ARBA" id="ARBA00009995"/>
    </source>
</evidence>
<evidence type="ECO:0000313" key="26">
    <source>
        <dbReference type="EMBL" id="KAK7891048.1"/>
    </source>
</evidence>
<dbReference type="GO" id="GO:0051239">
    <property type="term" value="P:regulation of multicellular organismal process"/>
    <property type="evidence" value="ECO:0007669"/>
    <property type="project" value="UniProtKB-ARBA"/>
</dbReference>
<dbReference type="InterPro" id="IPR007110">
    <property type="entry name" value="Ig-like_dom"/>
</dbReference>
<comment type="caution">
    <text evidence="26">The sequence shown here is derived from an EMBL/GenBank/DDBJ whole genome shotgun (WGS) entry which is preliminary data.</text>
</comment>
<evidence type="ECO:0000313" key="27">
    <source>
        <dbReference type="Proteomes" id="UP001460270"/>
    </source>
</evidence>
<evidence type="ECO:0000256" key="21">
    <source>
        <dbReference type="ARBA" id="ARBA00081203"/>
    </source>
</evidence>
<feature type="signal peptide" evidence="24">
    <location>
        <begin position="1"/>
        <end position="20"/>
    </location>
</feature>
<evidence type="ECO:0000259" key="25">
    <source>
        <dbReference type="PROSITE" id="PS50835"/>
    </source>
</evidence>
<evidence type="ECO:0000256" key="14">
    <source>
        <dbReference type="ARBA" id="ARBA00023157"/>
    </source>
</evidence>
<evidence type="ECO:0000256" key="15">
    <source>
        <dbReference type="ARBA" id="ARBA00023180"/>
    </source>
</evidence>
<dbReference type="GO" id="GO:0014069">
    <property type="term" value="C:postsynaptic density"/>
    <property type="evidence" value="ECO:0007669"/>
    <property type="project" value="UniProtKB-SubCell"/>
</dbReference>
<keyword evidence="7 24" id="KW-0732">Signal</keyword>
<evidence type="ECO:0000256" key="18">
    <source>
        <dbReference type="ARBA" id="ARBA00058598"/>
    </source>
</evidence>
<dbReference type="InterPro" id="IPR035595">
    <property type="entry name" value="UDP_glycos_trans_CS"/>
</dbReference>
<keyword evidence="12" id="KW-0770">Synapse</keyword>
<evidence type="ECO:0000256" key="1">
    <source>
        <dbReference type="ARBA" id="ARBA00004251"/>
    </source>
</evidence>
<dbReference type="GO" id="GO:0008194">
    <property type="term" value="F:UDP-glycosyltransferase activity"/>
    <property type="evidence" value="ECO:0007669"/>
    <property type="project" value="InterPro"/>
</dbReference>
<evidence type="ECO:0000256" key="6">
    <source>
        <dbReference type="ARBA" id="ARBA00022692"/>
    </source>
</evidence>
<dbReference type="GO" id="GO:0007155">
    <property type="term" value="P:cell adhesion"/>
    <property type="evidence" value="ECO:0007669"/>
    <property type="project" value="UniProtKB-KW"/>
</dbReference>
<keyword evidence="8" id="KW-0677">Repeat</keyword>
<dbReference type="InterPro" id="IPR013783">
    <property type="entry name" value="Ig-like_fold"/>
</dbReference>
<accession>A0AAW0N813</accession>
<dbReference type="PANTHER" id="PTHR48043:SF52">
    <property type="entry name" value="UDP GLUCURONOSYLTRANSFERASE 5 FAMILY POLYPEPTIDE B1-RELATED"/>
    <property type="match status" value="1"/>
</dbReference>
<proteinExistence type="inferred from homology"/>
<dbReference type="GO" id="GO:0007399">
    <property type="term" value="P:nervous system development"/>
    <property type="evidence" value="ECO:0007669"/>
    <property type="project" value="UniProtKB-KW"/>
</dbReference>
<dbReference type="FunFam" id="3.40.50.2000:FF:000001">
    <property type="entry name" value="UDP-glucuronosyltransferase"/>
    <property type="match status" value="1"/>
</dbReference>
<dbReference type="Proteomes" id="UP001460270">
    <property type="component" value="Unassembled WGS sequence"/>
</dbReference>
<feature type="chain" id="PRO_5043586892" description="Neuroplastin" evidence="24">
    <location>
        <begin position="21"/>
        <end position="1208"/>
    </location>
</feature>
<keyword evidence="14" id="KW-1015">Disulfide bond</keyword>
<dbReference type="PROSITE" id="PS50835">
    <property type="entry name" value="IG_LIKE"/>
    <property type="match status" value="3"/>
</dbReference>
<evidence type="ECO:0000256" key="7">
    <source>
        <dbReference type="ARBA" id="ARBA00022729"/>
    </source>
</evidence>
<dbReference type="Gene3D" id="2.60.40.10">
    <property type="entry name" value="Immunoglobulins"/>
    <property type="match status" value="3"/>
</dbReference>
<dbReference type="PROSITE" id="PS00375">
    <property type="entry name" value="UDPGT"/>
    <property type="match status" value="1"/>
</dbReference>
<keyword evidence="3" id="KW-1003">Cell membrane</keyword>
<keyword evidence="5" id="KW-0808">Transferase</keyword>
<keyword evidence="13 23" id="KW-0472">Membrane</keyword>
<dbReference type="InterPro" id="IPR003598">
    <property type="entry name" value="Ig_sub2"/>
</dbReference>
<dbReference type="GO" id="GO:0060255">
    <property type="term" value="P:regulation of macromolecule metabolic process"/>
    <property type="evidence" value="ECO:0007669"/>
    <property type="project" value="UniProtKB-ARBA"/>
</dbReference>
<dbReference type="InterPro" id="IPR002213">
    <property type="entry name" value="UDP_glucos_trans"/>
</dbReference>
<feature type="domain" description="Ig-like" evidence="25">
    <location>
        <begin position="816"/>
        <end position="909"/>
    </location>
</feature>